<dbReference type="OrthoDB" id="4250781at2759"/>
<dbReference type="PANTHER" id="PTHR31438:SF1">
    <property type="entry name" value="LYSINE N-ACYLTRANSFERASE C17G9.06C-RELATED"/>
    <property type="match status" value="1"/>
</dbReference>
<evidence type="ECO:0000259" key="3">
    <source>
        <dbReference type="SMART" id="SM01006"/>
    </source>
</evidence>
<dbReference type="InterPro" id="IPR019432">
    <property type="entry name" value="Acyltransferase_MbtK/IucB-like"/>
</dbReference>
<dbReference type="SUPFAM" id="SSF55729">
    <property type="entry name" value="Acyl-CoA N-acyltransferases (Nat)"/>
    <property type="match status" value="1"/>
</dbReference>
<organism evidence="4">
    <name type="scientific">Psilocybe cubensis</name>
    <name type="common">Psychedelic mushroom</name>
    <name type="synonym">Stropharia cubensis</name>
    <dbReference type="NCBI Taxonomy" id="181762"/>
    <lineage>
        <taxon>Eukaryota</taxon>
        <taxon>Fungi</taxon>
        <taxon>Dikarya</taxon>
        <taxon>Basidiomycota</taxon>
        <taxon>Agaricomycotina</taxon>
        <taxon>Agaricomycetes</taxon>
        <taxon>Agaricomycetidae</taxon>
        <taxon>Agaricales</taxon>
        <taxon>Agaricineae</taxon>
        <taxon>Strophariaceae</taxon>
        <taxon>Psilocybe</taxon>
    </lineage>
</organism>
<feature type="region of interest" description="Disordered" evidence="2">
    <location>
        <begin position="1"/>
        <end position="22"/>
    </location>
</feature>
<dbReference type="InterPro" id="IPR016181">
    <property type="entry name" value="Acyl_CoA_acyltransferase"/>
</dbReference>
<accession>A0A8H8CNS5</accession>
<proteinExistence type="inferred from homology"/>
<evidence type="ECO:0000256" key="1">
    <source>
        <dbReference type="ARBA" id="ARBA00009893"/>
    </source>
</evidence>
<name>A0A8H8CNS5_PSICU</name>
<comment type="similarity">
    <text evidence="1">Belongs to the lysine N-acyltransferase MbtK family.</text>
</comment>
<dbReference type="AlphaFoldDB" id="A0A8H8CNS5"/>
<dbReference type="Pfam" id="PF13523">
    <property type="entry name" value="Acetyltransf_8"/>
    <property type="match status" value="1"/>
</dbReference>
<feature type="compositionally biased region" description="Polar residues" evidence="2">
    <location>
        <begin position="1"/>
        <end position="21"/>
    </location>
</feature>
<feature type="domain" description="Acyltransferase MbtK/IucB-like conserved" evidence="3">
    <location>
        <begin position="266"/>
        <end position="313"/>
    </location>
</feature>
<comment type="caution">
    <text evidence="4">The sequence shown here is derived from an EMBL/GenBank/DDBJ whole genome shotgun (WGS) entry which is preliminary data.</text>
</comment>
<evidence type="ECO:0000313" key="4">
    <source>
        <dbReference type="EMBL" id="KAG5172236.1"/>
    </source>
</evidence>
<dbReference type="Gene3D" id="3.40.630.30">
    <property type="match status" value="1"/>
</dbReference>
<evidence type="ECO:0000256" key="2">
    <source>
        <dbReference type="SAM" id="MobiDB-lite"/>
    </source>
</evidence>
<gene>
    <name evidence="4" type="ORF">JR316_001733</name>
</gene>
<dbReference type="GO" id="GO:0016410">
    <property type="term" value="F:N-acyltransferase activity"/>
    <property type="evidence" value="ECO:0007669"/>
    <property type="project" value="TreeGrafter"/>
</dbReference>
<protein>
    <recommendedName>
        <fullName evidence="3">Acyltransferase MbtK/IucB-like conserved domain-containing protein</fullName>
    </recommendedName>
</protein>
<dbReference type="PANTHER" id="PTHR31438">
    <property type="entry name" value="LYSINE N-ACYLTRANSFERASE C17G9.06C-RELATED"/>
    <property type="match status" value="1"/>
</dbReference>
<dbReference type="EMBL" id="JAFIQS010000002">
    <property type="protein sequence ID" value="KAG5172236.1"/>
    <property type="molecule type" value="Genomic_DNA"/>
</dbReference>
<dbReference type="GO" id="GO:0019290">
    <property type="term" value="P:siderophore biosynthetic process"/>
    <property type="evidence" value="ECO:0007669"/>
    <property type="project" value="InterPro"/>
</dbReference>
<reference evidence="4" key="1">
    <citation type="submission" date="2021-02" db="EMBL/GenBank/DDBJ databases">
        <title>Psilocybe cubensis genome.</title>
        <authorList>
            <person name="Mckernan K.J."/>
            <person name="Crawford S."/>
            <person name="Trippe A."/>
            <person name="Kane L.T."/>
            <person name="Mclaughlin S."/>
        </authorList>
    </citation>
    <scope>NUCLEOTIDE SEQUENCE [LARGE SCALE GENOMIC DNA]</scope>
    <source>
        <strain evidence="4">MGC-MH-2018</strain>
    </source>
</reference>
<sequence length="440" mass="49345">MEASTAATRRLQTLRNHTSSSGKREQGTLLLVLPDGGKVSTALAIGEEKVNEIILNGSVILCYTISASKSYAFDITSIGTRYQGATTHIPKYNLYILSAPLSNSLPPRSNDISIPELWVGIYALFQLYPDNEYIPFVAPSIPNVEELKSYLLTTGLARAYPTSGIAPKNSIPTDDILFLSRATFWQGAGTTGYHRLSWILNPQIPFPSISAFTRNEKVIAQHPLRPSKPQPGEVLYRRWCSHVKQTFEITYFDLEGVHDGSKVLAGPKGLSRHMAAFHKWHNDERVNSAWGERGSLETHRDYIEGVLADPHVLPCMMSWDGELMGYTEIVYVKEDHVAQHYPTGITPGDWERGIHVLVGEDKFLGGGRSEIWLRSLVHYIFLADPRTDRVCGEPNHSNTPIIKVGSKSGFHLETLIDFPYKRSALILNPRENFFKLCRLR</sequence>
<dbReference type="SMART" id="SM01006">
    <property type="entry name" value="AlcB"/>
    <property type="match status" value="1"/>
</dbReference>